<proteinExistence type="predicted"/>
<feature type="transmembrane region" description="Helical" evidence="1">
    <location>
        <begin position="364"/>
        <end position="383"/>
    </location>
</feature>
<dbReference type="EMBL" id="SOEB01000016">
    <property type="protein sequence ID" value="TDX26878.1"/>
    <property type="molecule type" value="Genomic_DNA"/>
</dbReference>
<sequence length="422" mass="42807">MDDLELFQRLGVALAIGLLLGLERGWHGREEPEGARIAGLRTFALAGLLGGVSGWLASLTGPVVLAFAFLGLAGLLALSYRVRLKENDDLGLTTEVALLLTFGLGAAAVLGDLAPPAAVAVVAALLLTMKRRLHLWVARLERLELEALLRLALISVVILPVLPDQGYGPGAALNPYEIWWAVVIVAGLSFVGYAAIRLGGADLGVLLTGLFGGLASSTSTTVALARLARTQAGLGPVAASGAVVAGSVTFLRILVLAAIFHPPLIAPLAMPMGVMAVTGLGGAAILSVRDRGTDRASDLDAVANPLNLGAALAFGALLTIVLLVLHYLEAWYGKAGIQVAAALSGVTDVDAITISVSRLAGGDLAVNAAATAIFIAATVNTAIKAAISIGMGGKAMGLHVGIVYAIVVAVGIPALWFAVGGS</sequence>
<dbReference type="Proteomes" id="UP000295484">
    <property type="component" value="Unassembled WGS sequence"/>
</dbReference>
<feature type="transmembrane region" description="Helical" evidence="1">
    <location>
        <begin position="395"/>
        <end position="419"/>
    </location>
</feature>
<feature type="transmembrane region" description="Helical" evidence="1">
    <location>
        <begin position="145"/>
        <end position="163"/>
    </location>
</feature>
<name>A0A4R8FRY5_9RHOB</name>
<dbReference type="RefSeq" id="WP_134078502.1">
    <property type="nucleotide sequence ID" value="NZ_SOEB01000016.1"/>
</dbReference>
<feature type="transmembrane region" description="Helical" evidence="1">
    <location>
        <begin position="203"/>
        <end position="225"/>
    </location>
</feature>
<dbReference type="Pfam" id="PF02308">
    <property type="entry name" value="MgtC"/>
    <property type="match status" value="1"/>
</dbReference>
<feature type="transmembrane region" description="Helical" evidence="1">
    <location>
        <begin position="237"/>
        <end position="261"/>
    </location>
</feature>
<feature type="transmembrane region" description="Helical" evidence="1">
    <location>
        <begin position="268"/>
        <end position="288"/>
    </location>
</feature>
<evidence type="ECO:0000256" key="1">
    <source>
        <dbReference type="SAM" id="Phobius"/>
    </source>
</evidence>
<organism evidence="4 5">
    <name type="scientific">Rhodovulum visakhapatnamense</name>
    <dbReference type="NCBI Taxonomy" id="364297"/>
    <lineage>
        <taxon>Bacteria</taxon>
        <taxon>Pseudomonadati</taxon>
        <taxon>Pseudomonadota</taxon>
        <taxon>Alphaproteobacteria</taxon>
        <taxon>Rhodobacterales</taxon>
        <taxon>Paracoccaceae</taxon>
        <taxon>Rhodovulum</taxon>
    </lineage>
</organism>
<dbReference type="PANTHER" id="PTHR39084:SF1">
    <property type="entry name" value="DUF4010 DOMAIN-CONTAINING PROTEIN"/>
    <property type="match status" value="1"/>
</dbReference>
<dbReference type="InterPro" id="IPR025105">
    <property type="entry name" value="DUF4010"/>
</dbReference>
<feature type="transmembrane region" description="Helical" evidence="1">
    <location>
        <begin position="63"/>
        <end position="80"/>
    </location>
</feature>
<evidence type="ECO:0000313" key="4">
    <source>
        <dbReference type="EMBL" id="TDX26878.1"/>
    </source>
</evidence>
<dbReference type="Pfam" id="PF13194">
    <property type="entry name" value="DUF4010"/>
    <property type="match status" value="1"/>
</dbReference>
<feature type="domain" description="MgtC/SapB/SrpB/YhiD N-terminal" evidence="2">
    <location>
        <begin position="10"/>
        <end position="134"/>
    </location>
</feature>
<reference evidence="4 5" key="1">
    <citation type="submission" date="2019-03" db="EMBL/GenBank/DDBJ databases">
        <title>Genomic Encyclopedia of Type Strains, Phase IV (KMG-IV): sequencing the most valuable type-strain genomes for metagenomic binning, comparative biology and taxonomic classification.</title>
        <authorList>
            <person name="Goeker M."/>
        </authorList>
    </citation>
    <scope>NUCLEOTIDE SEQUENCE [LARGE SCALE GENOMIC DNA]</scope>
    <source>
        <strain evidence="4 5">JA181</strain>
    </source>
</reference>
<evidence type="ECO:0000259" key="2">
    <source>
        <dbReference type="Pfam" id="PF02308"/>
    </source>
</evidence>
<accession>A0A4R8FRY5</accession>
<dbReference type="PANTHER" id="PTHR39084">
    <property type="entry name" value="MEMBRANE PROTEIN-RELATED"/>
    <property type="match status" value="1"/>
</dbReference>
<keyword evidence="1" id="KW-0812">Transmembrane</keyword>
<keyword evidence="1" id="KW-0472">Membrane</keyword>
<comment type="caution">
    <text evidence="4">The sequence shown here is derived from an EMBL/GenBank/DDBJ whole genome shotgun (WGS) entry which is preliminary data.</text>
</comment>
<feature type="transmembrane region" description="Helical" evidence="1">
    <location>
        <begin position="308"/>
        <end position="328"/>
    </location>
</feature>
<gene>
    <name evidence="4" type="ORF">EV657_11657</name>
</gene>
<feature type="transmembrane region" description="Helical" evidence="1">
    <location>
        <begin position="116"/>
        <end position="133"/>
    </location>
</feature>
<evidence type="ECO:0000259" key="3">
    <source>
        <dbReference type="Pfam" id="PF13194"/>
    </source>
</evidence>
<evidence type="ECO:0000313" key="5">
    <source>
        <dbReference type="Proteomes" id="UP000295484"/>
    </source>
</evidence>
<dbReference type="InterPro" id="IPR049177">
    <property type="entry name" value="MgtC_SapB_SrpB_YhiD_N"/>
</dbReference>
<protein>
    <submittedName>
        <fullName evidence="4">Uncharacterized membrane protein (DUF4010 family)</fullName>
    </submittedName>
</protein>
<dbReference type="AlphaFoldDB" id="A0A4R8FRY5"/>
<feature type="domain" description="DUF4010" evidence="3">
    <location>
        <begin position="183"/>
        <end position="391"/>
    </location>
</feature>
<keyword evidence="1" id="KW-1133">Transmembrane helix</keyword>
<feature type="transmembrane region" description="Helical" evidence="1">
    <location>
        <begin position="178"/>
        <end position="196"/>
    </location>
</feature>